<dbReference type="SUPFAM" id="SSF55031">
    <property type="entry name" value="Bacterial exopeptidase dimerisation domain"/>
    <property type="match status" value="1"/>
</dbReference>
<dbReference type="OrthoDB" id="7055905at2"/>
<accession>A0A7J5BMK5</accession>
<evidence type="ECO:0000256" key="3">
    <source>
        <dbReference type="ARBA" id="ARBA00022801"/>
    </source>
</evidence>
<keyword evidence="7" id="KW-1185">Reference proteome</keyword>
<dbReference type="Pfam" id="PF01546">
    <property type="entry name" value="Peptidase_M20"/>
    <property type="match status" value="1"/>
</dbReference>
<dbReference type="PROSITE" id="PS00758">
    <property type="entry name" value="ARGE_DAPE_CPG2_1"/>
    <property type="match status" value="1"/>
</dbReference>
<dbReference type="Gene3D" id="3.30.70.360">
    <property type="match status" value="1"/>
</dbReference>
<feature type="domain" description="Peptidase M20 dimerisation" evidence="5">
    <location>
        <begin position="190"/>
        <end position="290"/>
    </location>
</feature>
<evidence type="ECO:0000259" key="5">
    <source>
        <dbReference type="Pfam" id="PF07687"/>
    </source>
</evidence>
<dbReference type="Gene3D" id="3.40.630.10">
    <property type="entry name" value="Zn peptidases"/>
    <property type="match status" value="2"/>
</dbReference>
<keyword evidence="2" id="KW-0479">Metal-binding</keyword>
<organism evidence="6 7">
    <name type="scientific">Pseudoclavibacter chungangensis</name>
    <dbReference type="NCBI Taxonomy" id="587635"/>
    <lineage>
        <taxon>Bacteria</taxon>
        <taxon>Bacillati</taxon>
        <taxon>Actinomycetota</taxon>
        <taxon>Actinomycetes</taxon>
        <taxon>Micrococcales</taxon>
        <taxon>Microbacteriaceae</taxon>
        <taxon>Pseudoclavibacter</taxon>
    </lineage>
</organism>
<evidence type="ECO:0000256" key="4">
    <source>
        <dbReference type="ARBA" id="ARBA00022833"/>
    </source>
</evidence>
<dbReference type="GO" id="GO:0046872">
    <property type="term" value="F:metal ion binding"/>
    <property type="evidence" value="ECO:0007669"/>
    <property type="project" value="UniProtKB-KW"/>
</dbReference>
<comment type="caution">
    <text evidence="6">The sequence shown here is derived from an EMBL/GenBank/DDBJ whole genome shotgun (WGS) entry which is preliminary data.</text>
</comment>
<evidence type="ECO:0000313" key="7">
    <source>
        <dbReference type="Proteomes" id="UP000467240"/>
    </source>
</evidence>
<evidence type="ECO:0000256" key="2">
    <source>
        <dbReference type="ARBA" id="ARBA00022723"/>
    </source>
</evidence>
<dbReference type="EMBL" id="WBJZ01000028">
    <property type="protein sequence ID" value="KAB1652736.1"/>
    <property type="molecule type" value="Genomic_DNA"/>
</dbReference>
<dbReference type="RefSeq" id="WP_158041964.1">
    <property type="nucleotide sequence ID" value="NZ_JACCFV010000001.1"/>
</dbReference>
<dbReference type="InterPro" id="IPR011650">
    <property type="entry name" value="Peptidase_M20_dimer"/>
</dbReference>
<gene>
    <name evidence="6" type="ORF">F8O01_16260</name>
</gene>
<evidence type="ECO:0000313" key="6">
    <source>
        <dbReference type="EMBL" id="KAB1652736.1"/>
    </source>
</evidence>
<dbReference type="GO" id="GO:0016787">
    <property type="term" value="F:hydrolase activity"/>
    <property type="evidence" value="ECO:0007669"/>
    <property type="project" value="UniProtKB-KW"/>
</dbReference>
<comment type="cofactor">
    <cofactor evidence="1">
        <name>Zn(2+)</name>
        <dbReference type="ChEBI" id="CHEBI:29105"/>
    </cofactor>
</comment>
<dbReference type="InterPro" id="IPR050072">
    <property type="entry name" value="Peptidase_M20A"/>
</dbReference>
<sequence>MTLGGTTDGPLEASVLDRIDAEAVAVLAADLIRAAGENPGGTEEATATQLAFALRAIGAEVTLDDVAPGRPNLVARLGGDGRTEGGVLFLGHSDVVPAGEGWTSDPFEPRRDGDALVGRGSTDMKGGLAAVVAAMAAVHAEAPDIAMTLVCTVDEEADATGARRYCETAERERFAACIVAEPTGLVTITGCRGAANLRIDVEGASAHAGKPDEGASAIVAASEVIAAVEADRARLAGEPHAVLGAATWNVGTVEGGHGTSIVPDRCTLSIDRRTLPGEDPHAILDDLVAETRRRISFANRPGTDRITVTGTVEMIMPGFVTDPDSPLVHGVRDAVADAGGAGDQGIWTAACEGGFLAEHHGVPTVVLGAGDITTQAHQPDERVSVTELHTAARAYALIALRSAQRVERLEETTTTL</sequence>
<dbReference type="Proteomes" id="UP000467240">
    <property type="component" value="Unassembled WGS sequence"/>
</dbReference>
<name>A0A7J5BMK5_9MICO</name>
<dbReference type="InterPro" id="IPR001261">
    <property type="entry name" value="ArgE/DapE_CS"/>
</dbReference>
<dbReference type="PANTHER" id="PTHR43808">
    <property type="entry name" value="ACETYLORNITHINE DEACETYLASE"/>
    <property type="match status" value="1"/>
</dbReference>
<dbReference type="AlphaFoldDB" id="A0A7J5BMK5"/>
<reference evidence="6 7" key="1">
    <citation type="submission" date="2019-09" db="EMBL/GenBank/DDBJ databases">
        <title>Phylogeny of genus Pseudoclavibacter and closely related genus.</title>
        <authorList>
            <person name="Li Y."/>
        </authorList>
    </citation>
    <scope>NUCLEOTIDE SEQUENCE [LARGE SCALE GENOMIC DNA]</scope>
    <source>
        <strain evidence="6 7">DSM 23821</strain>
    </source>
</reference>
<dbReference type="InterPro" id="IPR002933">
    <property type="entry name" value="Peptidase_M20"/>
</dbReference>
<dbReference type="SUPFAM" id="SSF53187">
    <property type="entry name" value="Zn-dependent exopeptidases"/>
    <property type="match status" value="1"/>
</dbReference>
<evidence type="ECO:0000256" key="1">
    <source>
        <dbReference type="ARBA" id="ARBA00001947"/>
    </source>
</evidence>
<keyword evidence="4" id="KW-0862">Zinc</keyword>
<proteinExistence type="predicted"/>
<dbReference type="InterPro" id="IPR036264">
    <property type="entry name" value="Bact_exopeptidase_dim_dom"/>
</dbReference>
<dbReference type="Pfam" id="PF07687">
    <property type="entry name" value="M20_dimer"/>
    <property type="match status" value="1"/>
</dbReference>
<protein>
    <submittedName>
        <fullName evidence="6">M20 family metallopeptidase</fullName>
    </submittedName>
</protein>
<keyword evidence="3" id="KW-0378">Hydrolase</keyword>